<name>A0AC55CNJ0_ECHTE</name>
<evidence type="ECO:0000313" key="2">
    <source>
        <dbReference type="RefSeq" id="XP_045141411.1"/>
    </source>
</evidence>
<gene>
    <name evidence="2" type="primary">LOC123521157</name>
</gene>
<dbReference type="Proteomes" id="UP000694863">
    <property type="component" value="Unplaced"/>
</dbReference>
<accession>A0AC55CNJ0</accession>
<keyword evidence="1" id="KW-1185">Reference proteome</keyword>
<sequence>MLLFKDSLRLFEVYNDGILNLLDKYFDMRRNQCKESLDIYIKFLGRKSKLAEFLEVAQQVGVSQDAIPHLTKAPHSLLEALQHHLDSMEVKVTPSPHHNLQSAAVTASPHKDSLADLNLGKIPAKGFDMNQPLETERNAGMNCQLNTNICMPATGNLTRDYSSPYMVLPSVTYPLICERVPMYRMVPSPMGAPYRTSEPTICTQLYLRTTYSSCSPPGYSSSADELESPVPGCLIEFEY</sequence>
<dbReference type="RefSeq" id="XP_045141411.1">
    <property type="nucleotide sequence ID" value="XM_045285476.1"/>
</dbReference>
<organism evidence="1 2">
    <name type="scientific">Echinops telfairi</name>
    <name type="common">Lesser hedgehog tenrec</name>
    <dbReference type="NCBI Taxonomy" id="9371"/>
    <lineage>
        <taxon>Eukaryota</taxon>
        <taxon>Metazoa</taxon>
        <taxon>Chordata</taxon>
        <taxon>Craniata</taxon>
        <taxon>Vertebrata</taxon>
        <taxon>Euteleostomi</taxon>
        <taxon>Mammalia</taxon>
        <taxon>Eutheria</taxon>
        <taxon>Afrotheria</taxon>
        <taxon>Tenrecidae</taxon>
        <taxon>Tenrecinae</taxon>
        <taxon>Echinops</taxon>
    </lineage>
</organism>
<protein>
    <submittedName>
        <fullName evidence="2">Phosphatidylinositol-binding clathrin assembly protein-like</fullName>
    </submittedName>
</protein>
<proteinExistence type="predicted"/>
<reference evidence="2" key="1">
    <citation type="submission" date="2025-08" db="UniProtKB">
        <authorList>
            <consortium name="RefSeq"/>
        </authorList>
    </citation>
    <scope>IDENTIFICATION</scope>
</reference>
<evidence type="ECO:0000313" key="1">
    <source>
        <dbReference type="Proteomes" id="UP000694863"/>
    </source>
</evidence>